<reference evidence="1" key="2">
    <citation type="submission" date="2015-06" db="UniProtKB">
        <authorList>
            <consortium name="EnsemblMetazoa"/>
        </authorList>
    </citation>
    <scope>IDENTIFICATION</scope>
</reference>
<accession>T1KWD0</accession>
<evidence type="ECO:0000313" key="2">
    <source>
        <dbReference type="Proteomes" id="UP000015104"/>
    </source>
</evidence>
<keyword evidence="2" id="KW-1185">Reference proteome</keyword>
<gene>
    <name evidence="1" type="primary">107367909</name>
</gene>
<dbReference type="Proteomes" id="UP000015104">
    <property type="component" value="Unassembled WGS sequence"/>
</dbReference>
<dbReference type="EnsemblMetazoa" id="tetur24g01200.1">
    <property type="protein sequence ID" value="tetur24g01200.1"/>
    <property type="gene ID" value="tetur24g01200"/>
</dbReference>
<proteinExistence type="predicted"/>
<dbReference type="EMBL" id="CAEY01000641">
    <property type="status" value="NOT_ANNOTATED_CDS"/>
    <property type="molecule type" value="Genomic_DNA"/>
</dbReference>
<dbReference type="AlphaFoldDB" id="T1KWD0"/>
<evidence type="ECO:0000313" key="1">
    <source>
        <dbReference type="EnsemblMetazoa" id="tetur24g01200.1"/>
    </source>
</evidence>
<sequence>MIVGPFRRILESSSKLLKANFCVKTENIIDELKSSYDSLTLDDFAKTLRSLSCFDDVDKTNVADFITHFESTSRFDELVASPVHAASILQSALTLEICPEKLINSVIQEDFIIKFPDDQWQLKALLAVKDTLAIEYHDKYGERIRQLDELIKAKKSFKRWSMEQLLPMKPIDQSYSQKLSVLIYLACREYYPKQTISRHILSFCVSPEIIICNTRFNPIMTDKEIEVAPNVIKDATIIRRFKDNNNKEFISDLKLRNRLLEKMGFKIFTTEPLRINRKSTFNYFRKSLPIKVDG</sequence>
<dbReference type="KEGG" id="tut:107367909"/>
<dbReference type="OrthoDB" id="10064757at2759"/>
<dbReference type="HOGENOM" id="CLU_947732_0_0_1"/>
<name>T1KWD0_TETUR</name>
<reference evidence="2" key="1">
    <citation type="submission" date="2011-08" db="EMBL/GenBank/DDBJ databases">
        <authorList>
            <person name="Rombauts S."/>
        </authorList>
    </citation>
    <scope>NUCLEOTIDE SEQUENCE</scope>
    <source>
        <strain evidence="2">London</strain>
    </source>
</reference>
<organism evidence="1 2">
    <name type="scientific">Tetranychus urticae</name>
    <name type="common">Two-spotted spider mite</name>
    <dbReference type="NCBI Taxonomy" id="32264"/>
    <lineage>
        <taxon>Eukaryota</taxon>
        <taxon>Metazoa</taxon>
        <taxon>Ecdysozoa</taxon>
        <taxon>Arthropoda</taxon>
        <taxon>Chelicerata</taxon>
        <taxon>Arachnida</taxon>
        <taxon>Acari</taxon>
        <taxon>Acariformes</taxon>
        <taxon>Trombidiformes</taxon>
        <taxon>Prostigmata</taxon>
        <taxon>Eleutherengona</taxon>
        <taxon>Raphignathae</taxon>
        <taxon>Tetranychoidea</taxon>
        <taxon>Tetranychidae</taxon>
        <taxon>Tetranychus</taxon>
    </lineage>
</organism>
<protein>
    <submittedName>
        <fullName evidence="1">Uncharacterized protein</fullName>
    </submittedName>
</protein>